<evidence type="ECO:0000313" key="1">
    <source>
        <dbReference type="EMBL" id="MBP2242937.1"/>
    </source>
</evidence>
<reference evidence="1 2" key="1">
    <citation type="submission" date="2021-03" db="EMBL/GenBank/DDBJ databases">
        <title>Genomic Encyclopedia of Type Strains, Phase IV (KMG-IV): sequencing the most valuable type-strain genomes for metagenomic binning, comparative biology and taxonomic classification.</title>
        <authorList>
            <person name="Goeker M."/>
        </authorList>
    </citation>
    <scope>NUCLEOTIDE SEQUENCE [LARGE SCALE GENOMIC DNA]</scope>
    <source>
        <strain evidence="1 2">DSM 26675</strain>
    </source>
</reference>
<keyword evidence="2" id="KW-1185">Reference proteome</keyword>
<dbReference type="EMBL" id="JAGIKZ010000029">
    <property type="protein sequence ID" value="MBP2242937.1"/>
    <property type="molecule type" value="Genomic_DNA"/>
</dbReference>
<gene>
    <name evidence="1" type="ORF">J2Z40_003519</name>
</gene>
<sequence>MKFSLPKICLKGNRQVYTTVTRKRPMRQKFVIKIGNDPIELVYEMNASQRLLYKVYCIYNEIKERKKILFL</sequence>
<accession>A0ABS4RJ68</accession>
<comment type="caution">
    <text evidence="1">The sequence shown here is derived from an EMBL/GenBank/DDBJ whole genome shotgun (WGS) entry which is preliminary data.</text>
</comment>
<evidence type="ECO:0000313" key="2">
    <source>
        <dbReference type="Proteomes" id="UP001519293"/>
    </source>
</evidence>
<name>A0ABS4RJ68_9BACI</name>
<dbReference type="Proteomes" id="UP001519293">
    <property type="component" value="Unassembled WGS sequence"/>
</dbReference>
<proteinExistence type="predicted"/>
<organism evidence="1 2">
    <name type="scientific">Cytobacillus eiseniae</name>
    <dbReference type="NCBI Taxonomy" id="762947"/>
    <lineage>
        <taxon>Bacteria</taxon>
        <taxon>Bacillati</taxon>
        <taxon>Bacillota</taxon>
        <taxon>Bacilli</taxon>
        <taxon>Bacillales</taxon>
        <taxon>Bacillaceae</taxon>
        <taxon>Cytobacillus</taxon>
    </lineage>
</organism>
<protein>
    <submittedName>
        <fullName evidence="1">Uncharacterized protein</fullName>
    </submittedName>
</protein>